<gene>
    <name evidence="1" type="ORF">SGL43_06517</name>
</gene>
<evidence type="ECO:0000313" key="2">
    <source>
        <dbReference type="Proteomes" id="UP001154015"/>
    </source>
</evidence>
<dbReference type="Proteomes" id="UP001154015">
    <property type="component" value="Unassembled WGS sequence"/>
</dbReference>
<evidence type="ECO:0000313" key="1">
    <source>
        <dbReference type="EMBL" id="CAH9419462.1"/>
    </source>
</evidence>
<proteinExistence type="predicted"/>
<reference evidence="1" key="1">
    <citation type="submission" date="2022-03" db="EMBL/GenBank/DDBJ databases">
        <authorList>
            <person name="Leyn A S."/>
        </authorList>
    </citation>
    <scope>NUCLEOTIDE SEQUENCE</scope>
    <source>
        <strain evidence="1">Streptomyces globisporus 4-3</strain>
    </source>
</reference>
<organism evidence="1 2">
    <name type="scientific">Streptomyces globisporus</name>
    <dbReference type="NCBI Taxonomy" id="1908"/>
    <lineage>
        <taxon>Bacteria</taxon>
        <taxon>Bacillati</taxon>
        <taxon>Actinomycetota</taxon>
        <taxon>Actinomycetes</taxon>
        <taxon>Kitasatosporales</taxon>
        <taxon>Streptomycetaceae</taxon>
        <taxon>Streptomyces</taxon>
    </lineage>
</organism>
<sequence>MKVKRIDLDDEEMPQRVLVELSHDEAAYLALLLGRQTGNDGNAIAAGGAVLGGAIYDGLTESLFNRFYEDGVDGAKAAMRVRP</sequence>
<protein>
    <submittedName>
        <fullName evidence="1">Uncharacterized protein</fullName>
    </submittedName>
</protein>
<dbReference type="EMBL" id="CAKXYP010000025">
    <property type="protein sequence ID" value="CAH9419462.1"/>
    <property type="molecule type" value="Genomic_DNA"/>
</dbReference>
<dbReference type="RefSeq" id="WP_318575438.1">
    <property type="nucleotide sequence ID" value="NZ_CAKXYP010000025.1"/>
</dbReference>
<comment type="caution">
    <text evidence="1">The sequence shown here is derived from an EMBL/GenBank/DDBJ whole genome shotgun (WGS) entry which is preliminary data.</text>
</comment>
<accession>A0ABM9H725</accession>
<name>A0ABM9H725_STRGL</name>
<keyword evidence="2" id="KW-1185">Reference proteome</keyword>